<dbReference type="InterPro" id="IPR027417">
    <property type="entry name" value="P-loop_NTPase"/>
</dbReference>
<proteinExistence type="predicted"/>
<evidence type="ECO:0008006" key="3">
    <source>
        <dbReference type="Google" id="ProtNLM"/>
    </source>
</evidence>
<dbReference type="SUPFAM" id="SSF52540">
    <property type="entry name" value="P-loop containing nucleoside triphosphate hydrolases"/>
    <property type="match status" value="1"/>
</dbReference>
<accession>A0ABQ6IA66</accession>
<dbReference type="RefSeq" id="WP_348523815.1">
    <property type="nucleotide sequence ID" value="NZ_BSUN01000001.1"/>
</dbReference>
<dbReference type="EMBL" id="BSUN01000001">
    <property type="protein sequence ID" value="GMA34141.1"/>
    <property type="molecule type" value="Genomic_DNA"/>
</dbReference>
<name>A0ABQ6IA66_9MICO</name>
<dbReference type="PANTHER" id="PTHR43514:SF4">
    <property type="entry name" value="ABC TRANSPORTER I FAMILY MEMBER 10"/>
    <property type="match status" value="1"/>
</dbReference>
<dbReference type="Proteomes" id="UP001157125">
    <property type="component" value="Unassembled WGS sequence"/>
</dbReference>
<comment type="caution">
    <text evidence="1">The sequence shown here is derived from an EMBL/GenBank/DDBJ whole genome shotgun (WGS) entry which is preliminary data.</text>
</comment>
<keyword evidence="2" id="KW-1185">Reference proteome</keyword>
<sequence>MLLLDEPTTGLDVAAREQLLDTLDMLAETHPDLASVLVTHHLEELPASTSHALLLRDGAVVAAGGVDEVLTTGQVSACFAYPIEVEHRDGRWSARIRRGGRVSA</sequence>
<dbReference type="Gene3D" id="3.40.50.300">
    <property type="entry name" value="P-loop containing nucleotide triphosphate hydrolases"/>
    <property type="match status" value="1"/>
</dbReference>
<organism evidence="1 2">
    <name type="scientific">Demequina litorisediminis</name>
    <dbReference type="NCBI Taxonomy" id="1849022"/>
    <lineage>
        <taxon>Bacteria</taxon>
        <taxon>Bacillati</taxon>
        <taxon>Actinomycetota</taxon>
        <taxon>Actinomycetes</taxon>
        <taxon>Micrococcales</taxon>
        <taxon>Demequinaceae</taxon>
        <taxon>Demequina</taxon>
    </lineage>
</organism>
<evidence type="ECO:0000313" key="2">
    <source>
        <dbReference type="Proteomes" id="UP001157125"/>
    </source>
</evidence>
<protein>
    <recommendedName>
        <fullName evidence="3">ABC transporter ATP-binding protein YlmA</fullName>
    </recommendedName>
</protein>
<reference evidence="2" key="1">
    <citation type="journal article" date="2019" name="Int. J. Syst. Evol. Microbiol.">
        <title>The Global Catalogue of Microorganisms (GCM) 10K type strain sequencing project: providing services to taxonomists for standard genome sequencing and annotation.</title>
        <authorList>
            <consortium name="The Broad Institute Genomics Platform"/>
            <consortium name="The Broad Institute Genome Sequencing Center for Infectious Disease"/>
            <person name="Wu L."/>
            <person name="Ma J."/>
        </authorList>
    </citation>
    <scope>NUCLEOTIDE SEQUENCE [LARGE SCALE GENOMIC DNA]</scope>
    <source>
        <strain evidence="2">NBRC 112299</strain>
    </source>
</reference>
<dbReference type="PANTHER" id="PTHR43514">
    <property type="entry name" value="ABC TRANSPORTER I FAMILY MEMBER 10"/>
    <property type="match status" value="1"/>
</dbReference>
<gene>
    <name evidence="1" type="ORF">GCM10025876_03450</name>
</gene>
<evidence type="ECO:0000313" key="1">
    <source>
        <dbReference type="EMBL" id="GMA34141.1"/>
    </source>
</evidence>
<dbReference type="InterPro" id="IPR050334">
    <property type="entry name" value="Molybdenum_import_ModC"/>
</dbReference>